<dbReference type="RefSeq" id="WP_208030900.1">
    <property type="nucleotide sequence ID" value="NZ_CP071839.1"/>
</dbReference>
<reference evidence="2 3" key="1">
    <citation type="submission" date="2021-03" db="EMBL/GenBank/DDBJ databases">
        <title>Complete genome sequence of Streptomyces cyanogenus S136, producer of anticancer angucycline landomycin A.</title>
        <authorList>
            <person name="Hrab P."/>
            <person name="Ruckert C."/>
            <person name="Busche T."/>
            <person name="Ostash I."/>
            <person name="Kalinowski J."/>
            <person name="Fedorenko V."/>
            <person name="Yushchuk O."/>
            <person name="Ostash B."/>
        </authorList>
    </citation>
    <scope>NUCLEOTIDE SEQUENCE [LARGE SCALE GENOMIC DNA]</scope>
    <source>
        <strain evidence="2 3">S136</strain>
    </source>
</reference>
<keyword evidence="3" id="KW-1185">Reference proteome</keyword>
<evidence type="ECO:0000313" key="3">
    <source>
        <dbReference type="Proteomes" id="UP000663908"/>
    </source>
</evidence>
<dbReference type="EMBL" id="CP071839">
    <property type="protein sequence ID" value="QTD97011.1"/>
    <property type="molecule type" value="Genomic_DNA"/>
</dbReference>
<proteinExistence type="predicted"/>
<evidence type="ECO:0000313" key="2">
    <source>
        <dbReference type="EMBL" id="QTD97011.1"/>
    </source>
</evidence>
<organism evidence="2 3">
    <name type="scientific">Streptomyces cyanogenus</name>
    <dbReference type="NCBI Taxonomy" id="80860"/>
    <lineage>
        <taxon>Bacteria</taxon>
        <taxon>Bacillati</taxon>
        <taxon>Actinomycetota</taxon>
        <taxon>Actinomycetes</taxon>
        <taxon>Kitasatosporales</taxon>
        <taxon>Streptomycetaceae</taxon>
        <taxon>Streptomyces</taxon>
    </lineage>
</organism>
<dbReference type="Proteomes" id="UP000663908">
    <property type="component" value="Chromosome"/>
</dbReference>
<accession>A0ABX7TKW8</accession>
<feature type="region of interest" description="Disordered" evidence="1">
    <location>
        <begin position="62"/>
        <end position="98"/>
    </location>
</feature>
<name>A0ABX7TKW8_STRCY</name>
<evidence type="ECO:0000256" key="1">
    <source>
        <dbReference type="SAM" id="MobiDB-lite"/>
    </source>
</evidence>
<sequence length="148" mass="16115">MTVAPALCEHHYETHLLGGHPISVRVCLFCRTPDWPDLYEQAVQLYQWGRDEELAGRPPRATLSAYDMPHQPAPAAGPTIAECADNDRSDDEDAGAGSLIPPEVLAAIRRAEAESEATIAAIARFDEGPTVAEAAANDRRWPLEKEGE</sequence>
<protein>
    <submittedName>
        <fullName evidence="2">Uncharacterized protein</fullName>
    </submittedName>
</protein>
<gene>
    <name evidence="2" type="ORF">S1361_06580</name>
</gene>